<keyword evidence="11 12" id="KW-0407">Ion channel</keyword>
<comment type="caution">
    <text evidence="12">Lacks conserved residue(s) required for the propagation of feature annotation.</text>
</comment>
<evidence type="ECO:0000256" key="11">
    <source>
        <dbReference type="ARBA" id="ARBA00023303"/>
    </source>
</evidence>
<dbReference type="InterPro" id="IPR036259">
    <property type="entry name" value="MFS_trans_sf"/>
</dbReference>
<gene>
    <name evidence="12" type="primary">inx</name>
    <name evidence="15" type="ORF">CBOVIS_LOCUS1319</name>
</gene>
<evidence type="ECO:0000313" key="16">
    <source>
        <dbReference type="Proteomes" id="UP000494206"/>
    </source>
</evidence>
<dbReference type="Proteomes" id="UP000494206">
    <property type="component" value="Unassembled WGS sequence"/>
</dbReference>
<feature type="transmembrane region" description="Helical" evidence="12">
    <location>
        <begin position="623"/>
        <end position="644"/>
    </location>
</feature>
<keyword evidence="9 12" id="KW-0406">Ion transport</keyword>
<dbReference type="InterPro" id="IPR005828">
    <property type="entry name" value="MFS_sugar_transport-like"/>
</dbReference>
<dbReference type="GO" id="GO:0005353">
    <property type="term" value="F:fructose transmembrane transporter activity"/>
    <property type="evidence" value="ECO:0007669"/>
    <property type="project" value="UniProtKB-ARBA"/>
</dbReference>
<dbReference type="PANTHER" id="PTHR11893:SF19">
    <property type="entry name" value="INNEXIN"/>
    <property type="match status" value="1"/>
</dbReference>
<feature type="transmembrane region" description="Helical" evidence="12">
    <location>
        <begin position="682"/>
        <end position="704"/>
    </location>
</feature>
<evidence type="ECO:0000256" key="7">
    <source>
        <dbReference type="ARBA" id="ARBA00022949"/>
    </source>
</evidence>
<keyword evidence="10 12" id="KW-0472">Membrane</keyword>
<name>A0A8S1E846_9PELO</name>
<dbReference type="InterPro" id="IPR005829">
    <property type="entry name" value="Sugar_transporter_CS"/>
</dbReference>
<keyword evidence="16" id="KW-1185">Reference proteome</keyword>
<accession>A0A8S1E846</accession>
<feature type="transmembrane region" description="Helical" evidence="12">
    <location>
        <begin position="746"/>
        <end position="768"/>
    </location>
</feature>
<dbReference type="InterPro" id="IPR020846">
    <property type="entry name" value="MFS_dom"/>
</dbReference>
<dbReference type="PROSITE" id="PS51013">
    <property type="entry name" value="PANNEXIN"/>
    <property type="match status" value="1"/>
</dbReference>
<evidence type="ECO:0000256" key="13">
    <source>
        <dbReference type="SAM" id="MobiDB-lite"/>
    </source>
</evidence>
<dbReference type="InterPro" id="IPR000990">
    <property type="entry name" value="Innexin"/>
</dbReference>
<evidence type="ECO:0000256" key="3">
    <source>
        <dbReference type="ARBA" id="ARBA00022448"/>
    </source>
</evidence>
<keyword evidence="7" id="KW-0965">Cell junction</keyword>
<feature type="transmembrane region" description="Helical" evidence="12">
    <location>
        <begin position="656"/>
        <end position="676"/>
    </location>
</feature>
<evidence type="ECO:0000256" key="12">
    <source>
        <dbReference type="RuleBase" id="RU010713"/>
    </source>
</evidence>
<dbReference type="EMBL" id="CADEPM010000001">
    <property type="protein sequence ID" value="CAB3397985.1"/>
    <property type="molecule type" value="Genomic_DNA"/>
</dbReference>
<dbReference type="PANTHER" id="PTHR11893">
    <property type="entry name" value="INNEXIN"/>
    <property type="match status" value="1"/>
</dbReference>
<dbReference type="PROSITE" id="PS00217">
    <property type="entry name" value="SUGAR_TRANSPORT_2"/>
    <property type="match status" value="1"/>
</dbReference>
<dbReference type="GO" id="GO:0005886">
    <property type="term" value="C:plasma membrane"/>
    <property type="evidence" value="ECO:0007669"/>
    <property type="project" value="UniProtKB-SubCell"/>
</dbReference>
<evidence type="ECO:0000256" key="6">
    <source>
        <dbReference type="ARBA" id="ARBA00022868"/>
    </source>
</evidence>
<evidence type="ECO:0000256" key="4">
    <source>
        <dbReference type="ARBA" id="ARBA00022475"/>
    </source>
</evidence>
<sequence length="1042" mass="119457">MHRRPPSSWNRRDPKRHGRESSGYHHAAVVEVGAMVLQNMFSALSFLHYRKDDDFVDRLSYFYTSSFLIMMAVLVSFKQFGGRPLECWVPAQFTASWEAYTEMYCWAQNTYWVPIDQDIPDSIQEREFRQISYYQWVPFFLLLQAFLYYIPCLMWRLMSDKSGIRLNDIVQMATEKENIEPDYRIRTIESLSRHIESALRYQHTATSRTQYTLHRVFKCFNMRYYESYVTGMYLATKIMYVGNILTNLVLVNKFLETDEYSIYGLGVLRDLLFGRTWIESGNFPRVTLCDFEVRVLGNNQRHSVQCVLVINIFNEKIFILIWLWFTLLFVASTLDMLYWFSISMFHRDRFRFVLRHLELTSDPDKPELFRKEKRKQVEHFLRTYLKVDGVLVLRMIALHAGVMFCTEITDALWKRYLSQHPENLIDDDSSLITFARAQSIRRKRNDSSNSDGQNHQRLGRILSHRSTGGSFRLNRTQSTNRSLNTDSKPSSASAGANLPGSPSAVAPSNFSRLGKVIPRRAMVTINSQAEQSTPDPIQEISLQITCNNIFRFYYSSEPQQEKQPEETWTFYLFFCICTIGLASFQDGYQIGCINAPGPLIIEWIKESHLKLFSQSLSRQEADFIWSVAVSMFSVGGMIGGIVSGHLADRMGRRGALLHNNVLAILAAILLSTAKFFNFYPSIVVGRFLVGLNCGVTSGLVPMYLTEMAPASLRGKCGSFHQLSISIAIVLSQALGLPYIFGTENRWPFIFGFVAVPAIAQIICLQFCVESPKYMITRSTNTARRALMKLRGHDKVDNEIYQMRDEVIENSQHNAPNIFAMFKGDHRYPMIISILMMFSQQFSGISSVTFYSTLIFKRSGLKGNEPMLATVGFGCIKLIFTVLSVLLIDHPRFGRKPLQIFGLSGMCISSICIVVTLTLLESGFDWASYINILFIICFVVSFAFGPGPIPWFFTSELFDSASRGSASAISASMNWIANWLVGLTFLPINNVIHQYSFLTFTFFTFTFAIFTWKLVPETKGKSPSTIRKELLDLRRAVFGKFFD</sequence>
<feature type="transmembrane region" description="Helical" evidence="12">
    <location>
        <begin position="965"/>
        <end position="985"/>
    </location>
</feature>
<dbReference type="Pfam" id="PF00083">
    <property type="entry name" value="Sugar_tr"/>
    <property type="match status" value="1"/>
</dbReference>
<dbReference type="NCBIfam" id="TIGR00879">
    <property type="entry name" value="SP"/>
    <property type="match status" value="1"/>
</dbReference>
<organism evidence="15 16">
    <name type="scientific">Caenorhabditis bovis</name>
    <dbReference type="NCBI Taxonomy" id="2654633"/>
    <lineage>
        <taxon>Eukaryota</taxon>
        <taxon>Metazoa</taxon>
        <taxon>Ecdysozoa</taxon>
        <taxon>Nematoda</taxon>
        <taxon>Chromadorea</taxon>
        <taxon>Rhabditida</taxon>
        <taxon>Rhabditina</taxon>
        <taxon>Rhabditomorpha</taxon>
        <taxon>Rhabditoidea</taxon>
        <taxon>Rhabditidae</taxon>
        <taxon>Peloderinae</taxon>
        <taxon>Caenorhabditis</taxon>
    </lineage>
</organism>
<feature type="transmembrane region" description="Helical" evidence="12">
    <location>
        <begin position="317"/>
        <end position="340"/>
    </location>
</feature>
<reference evidence="15 16" key="1">
    <citation type="submission" date="2020-04" db="EMBL/GenBank/DDBJ databases">
        <authorList>
            <person name="Laetsch R D."/>
            <person name="Stevens L."/>
            <person name="Kumar S."/>
            <person name="Blaxter L. M."/>
        </authorList>
    </citation>
    <scope>NUCLEOTIDE SEQUENCE [LARGE SCALE GENOMIC DNA]</scope>
</reference>
<feature type="transmembrane region" description="Helical" evidence="12">
    <location>
        <begin position="61"/>
        <end position="77"/>
    </location>
</feature>
<evidence type="ECO:0000256" key="5">
    <source>
        <dbReference type="ARBA" id="ARBA00022692"/>
    </source>
</evidence>
<evidence type="ECO:0000256" key="2">
    <source>
        <dbReference type="ARBA" id="ARBA00004651"/>
    </source>
</evidence>
<comment type="caution">
    <text evidence="15">The sequence shown here is derived from an EMBL/GenBank/DDBJ whole genome shotgun (WGS) entry which is preliminary data.</text>
</comment>
<feature type="transmembrane region" description="Helical" evidence="12">
    <location>
        <begin position="136"/>
        <end position="158"/>
    </location>
</feature>
<evidence type="ECO:0000256" key="10">
    <source>
        <dbReference type="ARBA" id="ARBA00023136"/>
    </source>
</evidence>
<dbReference type="GO" id="GO:0034220">
    <property type="term" value="P:monoatomic ion transmembrane transport"/>
    <property type="evidence" value="ECO:0007669"/>
    <property type="project" value="UniProtKB-KW"/>
</dbReference>
<dbReference type="GO" id="GO:0005243">
    <property type="term" value="F:gap junction channel activity"/>
    <property type="evidence" value="ECO:0007669"/>
    <property type="project" value="TreeGrafter"/>
</dbReference>
<dbReference type="SUPFAM" id="SSF103473">
    <property type="entry name" value="MFS general substrate transporter"/>
    <property type="match status" value="1"/>
</dbReference>
<keyword evidence="4" id="KW-1003">Cell membrane</keyword>
<dbReference type="InterPro" id="IPR003663">
    <property type="entry name" value="Sugar/inositol_transpt"/>
</dbReference>
<feature type="compositionally biased region" description="Polar residues" evidence="13">
    <location>
        <begin position="464"/>
        <end position="494"/>
    </location>
</feature>
<dbReference type="Gene3D" id="1.20.1250.20">
    <property type="entry name" value="MFS general substrate transporter like domains"/>
    <property type="match status" value="1"/>
</dbReference>
<keyword evidence="3 12" id="KW-0813">Transport</keyword>
<feature type="transmembrane region" description="Helical" evidence="12">
    <location>
        <begin position="716"/>
        <end position="740"/>
    </location>
</feature>
<feature type="transmembrane region" description="Helical" evidence="12">
    <location>
        <begin position="991"/>
        <end position="1011"/>
    </location>
</feature>
<dbReference type="AlphaFoldDB" id="A0A8S1E846"/>
<feature type="transmembrane region" description="Helical" evidence="12">
    <location>
        <begin position="925"/>
        <end position="944"/>
    </location>
</feature>
<dbReference type="PROSITE" id="PS50850">
    <property type="entry name" value="MFS"/>
    <property type="match status" value="1"/>
</dbReference>
<keyword evidence="6" id="KW-0303">Gap junction</keyword>
<evidence type="ECO:0000259" key="14">
    <source>
        <dbReference type="PROSITE" id="PS50850"/>
    </source>
</evidence>
<feature type="compositionally biased region" description="Polar residues" evidence="13">
    <location>
        <begin position="447"/>
        <end position="456"/>
    </location>
</feature>
<evidence type="ECO:0000313" key="15">
    <source>
        <dbReference type="EMBL" id="CAB3397985.1"/>
    </source>
</evidence>
<comment type="subcellular location">
    <subcellularLocation>
        <location evidence="1">Cell junction</location>
        <location evidence="1">Gap junction</location>
    </subcellularLocation>
    <subcellularLocation>
        <location evidence="2 12">Cell membrane</location>
        <topology evidence="2 12">Multi-pass membrane protein</topology>
    </subcellularLocation>
</comment>
<dbReference type="Pfam" id="PF00876">
    <property type="entry name" value="Innexin"/>
    <property type="match status" value="1"/>
</dbReference>
<evidence type="ECO:0000256" key="8">
    <source>
        <dbReference type="ARBA" id="ARBA00022989"/>
    </source>
</evidence>
<feature type="domain" description="Major facilitator superfamily (MFS) profile" evidence="14">
    <location>
        <begin position="575"/>
        <end position="1018"/>
    </location>
</feature>
<feature type="transmembrane region" description="Helical" evidence="12">
    <location>
        <begin position="867"/>
        <end position="887"/>
    </location>
</feature>
<dbReference type="PRINTS" id="PR01262">
    <property type="entry name" value="INNEXIN"/>
</dbReference>
<feature type="transmembrane region" description="Helical" evidence="12">
    <location>
        <begin position="830"/>
        <end position="855"/>
    </location>
</feature>
<comment type="similarity">
    <text evidence="12">Belongs to the pannexin family.</text>
</comment>
<feature type="region of interest" description="Disordered" evidence="13">
    <location>
        <begin position="442"/>
        <end position="506"/>
    </location>
</feature>
<dbReference type="GO" id="GO:0005921">
    <property type="term" value="C:gap junction"/>
    <property type="evidence" value="ECO:0007669"/>
    <property type="project" value="UniProtKB-SubCell"/>
</dbReference>
<evidence type="ECO:0000256" key="9">
    <source>
        <dbReference type="ARBA" id="ARBA00023065"/>
    </source>
</evidence>
<keyword evidence="8 12" id="KW-1133">Transmembrane helix</keyword>
<protein>
    <recommendedName>
        <fullName evidence="12">Innexin</fullName>
    </recommendedName>
</protein>
<evidence type="ECO:0000256" key="1">
    <source>
        <dbReference type="ARBA" id="ARBA00004610"/>
    </source>
</evidence>
<dbReference type="FunFam" id="1.20.1250.20:FF:001511">
    <property type="entry name" value="Solute carrier family 2, facilitated glucose transporter member 5"/>
    <property type="match status" value="1"/>
</dbReference>
<comment type="function">
    <text evidence="12">Structural component of the gap junctions.</text>
</comment>
<keyword evidence="5 12" id="KW-0812">Transmembrane</keyword>
<feature type="transmembrane region" description="Helical" evidence="12">
    <location>
        <begin position="899"/>
        <end position="919"/>
    </location>
</feature>
<dbReference type="OrthoDB" id="5867527at2759"/>
<feature type="region of interest" description="Disordered" evidence="13">
    <location>
        <begin position="1"/>
        <end position="22"/>
    </location>
</feature>
<proteinExistence type="inferred from homology"/>
<dbReference type="GO" id="GO:1990539">
    <property type="term" value="P:fructose import across plasma membrane"/>
    <property type="evidence" value="ECO:0007669"/>
    <property type="project" value="UniProtKB-ARBA"/>
</dbReference>
<feature type="transmembrane region" description="Helical" evidence="12">
    <location>
        <begin position="21"/>
        <end position="41"/>
    </location>
</feature>